<comment type="caution">
    <text evidence="1">The sequence shown here is derived from an EMBL/GenBank/DDBJ whole genome shotgun (WGS) entry which is preliminary data.</text>
</comment>
<evidence type="ECO:0000313" key="1">
    <source>
        <dbReference type="EMBL" id="OGY43855.1"/>
    </source>
</evidence>
<organism evidence="1 2">
    <name type="scientific">Candidatus Buchananbacteria bacterium RIFCSPHIGHO2_01_FULL_39_14</name>
    <dbReference type="NCBI Taxonomy" id="1797532"/>
    <lineage>
        <taxon>Bacteria</taxon>
        <taxon>Candidatus Buchananiibacteriota</taxon>
    </lineage>
</organism>
<gene>
    <name evidence="1" type="ORF">A2729_05220</name>
</gene>
<dbReference type="EMBL" id="MHIB01000028">
    <property type="protein sequence ID" value="OGY43855.1"/>
    <property type="molecule type" value="Genomic_DNA"/>
</dbReference>
<sequence length="88" mass="10252">MFLYEIYIVFRQRFYAPSGGNGQFKRVKNFNGADYQGKNFVILNYQTVANNDKEMAESIQEKCQAMLKRGEAVEIICYAFDYVGNVRK</sequence>
<dbReference type="STRING" id="1797532.A2729_05220"/>
<dbReference type="Proteomes" id="UP000178930">
    <property type="component" value="Unassembled WGS sequence"/>
</dbReference>
<name>A0A1G1XUT2_9BACT</name>
<reference evidence="1 2" key="1">
    <citation type="journal article" date="2016" name="Nat. Commun.">
        <title>Thousands of microbial genomes shed light on interconnected biogeochemical processes in an aquifer system.</title>
        <authorList>
            <person name="Anantharaman K."/>
            <person name="Brown C.T."/>
            <person name="Hug L.A."/>
            <person name="Sharon I."/>
            <person name="Castelle C.J."/>
            <person name="Probst A.J."/>
            <person name="Thomas B.C."/>
            <person name="Singh A."/>
            <person name="Wilkins M.J."/>
            <person name="Karaoz U."/>
            <person name="Brodie E.L."/>
            <person name="Williams K.H."/>
            <person name="Hubbard S.S."/>
            <person name="Banfield J.F."/>
        </authorList>
    </citation>
    <scope>NUCLEOTIDE SEQUENCE [LARGE SCALE GENOMIC DNA]</scope>
</reference>
<protein>
    <submittedName>
        <fullName evidence="1">Uncharacterized protein</fullName>
    </submittedName>
</protein>
<dbReference type="AlphaFoldDB" id="A0A1G1XUT2"/>
<proteinExistence type="predicted"/>
<evidence type="ECO:0000313" key="2">
    <source>
        <dbReference type="Proteomes" id="UP000178930"/>
    </source>
</evidence>
<accession>A0A1G1XUT2</accession>